<dbReference type="InterPro" id="IPR053193">
    <property type="entry name" value="MetalloPDE_YfcE-like"/>
</dbReference>
<keyword evidence="5" id="KW-1185">Reference proteome</keyword>
<dbReference type="PANTHER" id="PTHR43165:SF1">
    <property type="entry name" value="PHOSPHODIESTERASE MJ0936"/>
    <property type="match status" value="1"/>
</dbReference>
<evidence type="ECO:0000256" key="2">
    <source>
        <dbReference type="RuleBase" id="RU362039"/>
    </source>
</evidence>
<sequence>MLLGILSDTHGRVHAMAEGMRLLRAAGATYFLHCGDVGTEEVLDHLAGEPSGFVFGNTDWDRSTLRRYAGQIGVSCLENYGSLDLGGKKIAITHGDDAARLRLVLAEQEHDYLLVGHTHIAGEQRFDRVRVINPGALHRATVKSVALLNLETDELRWIEVASAGV</sequence>
<organism evidence="4 5">
    <name type="scientific">Humisphaera borealis</name>
    <dbReference type="NCBI Taxonomy" id="2807512"/>
    <lineage>
        <taxon>Bacteria</taxon>
        <taxon>Pseudomonadati</taxon>
        <taxon>Planctomycetota</taxon>
        <taxon>Phycisphaerae</taxon>
        <taxon>Tepidisphaerales</taxon>
        <taxon>Tepidisphaeraceae</taxon>
        <taxon>Humisphaera</taxon>
    </lineage>
</organism>
<dbReference type="Gene3D" id="3.60.21.10">
    <property type="match status" value="1"/>
</dbReference>
<evidence type="ECO:0000256" key="1">
    <source>
        <dbReference type="ARBA" id="ARBA00008950"/>
    </source>
</evidence>
<proteinExistence type="inferred from homology"/>
<dbReference type="EMBL" id="CP063458">
    <property type="protein sequence ID" value="QOV91418.1"/>
    <property type="molecule type" value="Genomic_DNA"/>
</dbReference>
<dbReference type="EC" id="3.1.4.-" evidence="2"/>
<keyword evidence="2" id="KW-0479">Metal-binding</keyword>
<gene>
    <name evidence="4" type="ORF">IPV69_08710</name>
</gene>
<dbReference type="KEGG" id="hbs:IPV69_08710"/>
<dbReference type="PANTHER" id="PTHR43165">
    <property type="entry name" value="METALLOPHOSPHOESTERASE"/>
    <property type="match status" value="1"/>
</dbReference>
<dbReference type="SUPFAM" id="SSF56300">
    <property type="entry name" value="Metallo-dependent phosphatases"/>
    <property type="match status" value="1"/>
</dbReference>
<reference evidence="4 5" key="1">
    <citation type="submission" date="2020-10" db="EMBL/GenBank/DDBJ databases">
        <title>Wide distribution of Phycisphaera-like planctomycetes from WD2101 soil group in peatlands and genome analysis of the first cultivated representative.</title>
        <authorList>
            <person name="Dedysh S.N."/>
            <person name="Beletsky A.V."/>
            <person name="Ivanova A."/>
            <person name="Kulichevskaya I.S."/>
            <person name="Suzina N.E."/>
            <person name="Philippov D.A."/>
            <person name="Rakitin A.L."/>
            <person name="Mardanov A.V."/>
            <person name="Ravin N.V."/>
        </authorList>
    </citation>
    <scope>NUCLEOTIDE SEQUENCE [LARGE SCALE GENOMIC DNA]</scope>
    <source>
        <strain evidence="4 5">M1803</strain>
    </source>
</reference>
<protein>
    <recommendedName>
        <fullName evidence="2">Phosphoesterase</fullName>
        <ecNumber evidence="2">3.1.4.-</ecNumber>
    </recommendedName>
</protein>
<evidence type="ECO:0000313" key="4">
    <source>
        <dbReference type="EMBL" id="QOV91418.1"/>
    </source>
</evidence>
<dbReference type="GO" id="GO:0046872">
    <property type="term" value="F:metal ion binding"/>
    <property type="evidence" value="ECO:0007669"/>
    <property type="project" value="UniProtKB-KW"/>
</dbReference>
<dbReference type="InterPro" id="IPR024654">
    <property type="entry name" value="Calcineurin-like_PHP_lpxH"/>
</dbReference>
<dbReference type="NCBIfam" id="TIGR00040">
    <property type="entry name" value="yfcE"/>
    <property type="match status" value="1"/>
</dbReference>
<comment type="similarity">
    <text evidence="1 2">Belongs to the metallophosphoesterase superfamily. YfcE family.</text>
</comment>
<comment type="cofactor">
    <cofactor evidence="2">
        <name>a divalent metal cation</name>
        <dbReference type="ChEBI" id="CHEBI:60240"/>
    </cofactor>
</comment>
<feature type="domain" description="Calcineurin-like phosphoesterase" evidence="3">
    <location>
        <begin position="1"/>
        <end position="152"/>
    </location>
</feature>
<evidence type="ECO:0000259" key="3">
    <source>
        <dbReference type="Pfam" id="PF12850"/>
    </source>
</evidence>
<dbReference type="InterPro" id="IPR029052">
    <property type="entry name" value="Metallo-depent_PP-like"/>
</dbReference>
<accession>A0A7M2X104</accession>
<evidence type="ECO:0000313" key="5">
    <source>
        <dbReference type="Proteomes" id="UP000593765"/>
    </source>
</evidence>
<dbReference type="RefSeq" id="WP_206294690.1">
    <property type="nucleotide sequence ID" value="NZ_CP063458.1"/>
</dbReference>
<dbReference type="Proteomes" id="UP000593765">
    <property type="component" value="Chromosome"/>
</dbReference>
<dbReference type="GO" id="GO:0016787">
    <property type="term" value="F:hydrolase activity"/>
    <property type="evidence" value="ECO:0007669"/>
    <property type="project" value="UniProtKB-UniRule"/>
</dbReference>
<dbReference type="Pfam" id="PF12850">
    <property type="entry name" value="Metallophos_2"/>
    <property type="match status" value="1"/>
</dbReference>
<dbReference type="InterPro" id="IPR000979">
    <property type="entry name" value="Phosphodiesterase_MJ0936/Vps29"/>
</dbReference>
<name>A0A7M2X104_9BACT</name>
<dbReference type="AlphaFoldDB" id="A0A7M2X104"/>